<keyword evidence="1 4" id="KW-0489">Methyltransferase</keyword>
<sequence>MINQSNTLAFYNSHAHSFVEQTIDVNMRLLYRPFIANLPVRLKSKQNIMDLGCGSGRDSMYFASLGFNVTSVDSSAALLDLAKAAAQKSMDYQDTIEWHCATFQDIIQKDWQRQFTAIWACASLLHVAYDALPELIDGLLHILTDDGVFYGSFKYGDDEYVKDSRFFCDMNEERWEAIKQKTNHEFKDSIWLTDDQRVDRNEKWFNIMIKQ</sequence>
<keyword evidence="2" id="KW-0808">Transferase</keyword>
<accession>A0ABR8RKB5</accession>
<evidence type="ECO:0000259" key="3">
    <source>
        <dbReference type="Pfam" id="PF13649"/>
    </source>
</evidence>
<dbReference type="PANTHER" id="PTHR43861:SF1">
    <property type="entry name" value="TRANS-ACONITATE 2-METHYLTRANSFERASE"/>
    <property type="match status" value="1"/>
</dbReference>
<evidence type="ECO:0000313" key="5">
    <source>
        <dbReference type="Proteomes" id="UP000606724"/>
    </source>
</evidence>
<evidence type="ECO:0000313" key="4">
    <source>
        <dbReference type="EMBL" id="MBD7948243.1"/>
    </source>
</evidence>
<comment type="caution">
    <text evidence="4">The sequence shown here is derived from an EMBL/GenBank/DDBJ whole genome shotgun (WGS) entry which is preliminary data.</text>
</comment>
<proteinExistence type="predicted"/>
<gene>
    <name evidence="4" type="ORF">H9653_09475</name>
</gene>
<dbReference type="GO" id="GO:0008168">
    <property type="term" value="F:methyltransferase activity"/>
    <property type="evidence" value="ECO:0007669"/>
    <property type="project" value="UniProtKB-KW"/>
</dbReference>
<dbReference type="Proteomes" id="UP000606724">
    <property type="component" value="Unassembled WGS sequence"/>
</dbReference>
<evidence type="ECO:0000256" key="2">
    <source>
        <dbReference type="ARBA" id="ARBA00022679"/>
    </source>
</evidence>
<protein>
    <submittedName>
        <fullName evidence="4">Class I SAM-dependent methyltransferase</fullName>
    </submittedName>
</protein>
<reference evidence="4 5" key="1">
    <citation type="submission" date="2020-08" db="EMBL/GenBank/DDBJ databases">
        <title>A Genomic Blueprint of the Chicken Gut Microbiome.</title>
        <authorList>
            <person name="Gilroy R."/>
            <person name="Ravi A."/>
            <person name="Getino M."/>
            <person name="Pursley I."/>
            <person name="Horton D.L."/>
            <person name="Alikhan N.-F."/>
            <person name="Baker D."/>
            <person name="Gharbi K."/>
            <person name="Hall N."/>
            <person name="Watson M."/>
            <person name="Adriaenssens E.M."/>
            <person name="Foster-Nyarko E."/>
            <person name="Jarju S."/>
            <person name="Secka A."/>
            <person name="Antonio M."/>
            <person name="Oren A."/>
            <person name="Chaudhuri R."/>
            <person name="La Ragione R.M."/>
            <person name="Hildebrand F."/>
            <person name="Pallen M.J."/>
        </authorList>
    </citation>
    <scope>NUCLEOTIDE SEQUENCE [LARGE SCALE GENOMIC DNA]</scope>
    <source>
        <strain evidence="4 5">Sa4CVA2</strain>
    </source>
</reference>
<dbReference type="RefSeq" id="WP_191692125.1">
    <property type="nucleotide sequence ID" value="NZ_JACSQR010000027.1"/>
</dbReference>
<name>A0ABR8RKB5_9GAMM</name>
<feature type="domain" description="Methyltransferase" evidence="3">
    <location>
        <begin position="48"/>
        <end position="147"/>
    </location>
</feature>
<evidence type="ECO:0000256" key="1">
    <source>
        <dbReference type="ARBA" id="ARBA00022603"/>
    </source>
</evidence>
<dbReference type="InterPro" id="IPR041698">
    <property type="entry name" value="Methyltransf_25"/>
</dbReference>
<dbReference type="SUPFAM" id="SSF53335">
    <property type="entry name" value="S-adenosyl-L-methionine-dependent methyltransferases"/>
    <property type="match status" value="1"/>
</dbReference>
<dbReference type="EMBL" id="JACSQR010000027">
    <property type="protein sequence ID" value="MBD7948243.1"/>
    <property type="molecule type" value="Genomic_DNA"/>
</dbReference>
<keyword evidence="5" id="KW-1185">Reference proteome</keyword>
<dbReference type="GO" id="GO:0032259">
    <property type="term" value="P:methylation"/>
    <property type="evidence" value="ECO:0007669"/>
    <property type="project" value="UniProtKB-KW"/>
</dbReference>
<dbReference type="PANTHER" id="PTHR43861">
    <property type="entry name" value="TRANS-ACONITATE 2-METHYLTRANSFERASE-RELATED"/>
    <property type="match status" value="1"/>
</dbReference>
<organism evidence="4 5">
    <name type="scientific">Psychrobacter communis</name>
    <dbReference type="NCBI Taxonomy" id="2762238"/>
    <lineage>
        <taxon>Bacteria</taxon>
        <taxon>Pseudomonadati</taxon>
        <taxon>Pseudomonadota</taxon>
        <taxon>Gammaproteobacteria</taxon>
        <taxon>Moraxellales</taxon>
        <taxon>Moraxellaceae</taxon>
        <taxon>Psychrobacter</taxon>
    </lineage>
</organism>
<dbReference type="Pfam" id="PF13649">
    <property type="entry name" value="Methyltransf_25"/>
    <property type="match status" value="1"/>
</dbReference>
<dbReference type="InterPro" id="IPR029063">
    <property type="entry name" value="SAM-dependent_MTases_sf"/>
</dbReference>
<dbReference type="Gene3D" id="3.40.50.150">
    <property type="entry name" value="Vaccinia Virus protein VP39"/>
    <property type="match status" value="1"/>
</dbReference>
<dbReference type="CDD" id="cd02440">
    <property type="entry name" value="AdoMet_MTases"/>
    <property type="match status" value="1"/>
</dbReference>